<gene>
    <name evidence="1" type="ORF">O0235_00035</name>
</gene>
<protein>
    <submittedName>
        <fullName evidence="1">Uncharacterized protein</fullName>
    </submittedName>
</protein>
<evidence type="ECO:0000313" key="1">
    <source>
        <dbReference type="EMBL" id="WBL36060.1"/>
    </source>
</evidence>
<sequence>MLSHALGEGFGDFFEGGERVGVVLVGGPEHEAHGEVEGAAFLQREADGAEEGLGAIHDAPAAVFADERHVELALDREEVALDGALGVTGLAGELERGDAVGPPDEDVADADEAGRAAGLFGHLRSPPVVGLRSRTICRDGDNLCREHPAFRGLL</sequence>
<dbReference type="Proteomes" id="UP001212803">
    <property type="component" value="Chromosome"/>
</dbReference>
<accession>A0ABY7M6N2</accession>
<evidence type="ECO:0000313" key="2">
    <source>
        <dbReference type="Proteomes" id="UP001212803"/>
    </source>
</evidence>
<dbReference type="RefSeq" id="WP_270056585.1">
    <property type="nucleotide sequence ID" value="NZ_CP115149.1"/>
</dbReference>
<proteinExistence type="predicted"/>
<name>A0ABY7M6N2_9CHLR</name>
<organism evidence="1 2">
    <name type="scientific">Tepidiforma flava</name>
    <dbReference type="NCBI Taxonomy" id="3004094"/>
    <lineage>
        <taxon>Bacteria</taxon>
        <taxon>Bacillati</taxon>
        <taxon>Chloroflexota</taxon>
        <taxon>Tepidiformia</taxon>
        <taxon>Tepidiformales</taxon>
        <taxon>Tepidiformaceae</taxon>
        <taxon>Tepidiforma</taxon>
    </lineage>
</organism>
<dbReference type="EMBL" id="CP115149">
    <property type="protein sequence ID" value="WBL36060.1"/>
    <property type="molecule type" value="Genomic_DNA"/>
</dbReference>
<keyword evidence="2" id="KW-1185">Reference proteome</keyword>
<reference evidence="1 2" key="1">
    <citation type="journal article" date="2023" name="ISME J.">
        <title>Thermophilic Dehalococcoidia with unusual traits shed light on an unexpected past.</title>
        <authorList>
            <person name="Palmer M."/>
            <person name="Covington J.K."/>
            <person name="Zhou E.M."/>
            <person name="Thomas S.C."/>
            <person name="Habib N."/>
            <person name="Seymour C.O."/>
            <person name="Lai D."/>
            <person name="Johnston J."/>
            <person name="Hashimi A."/>
            <person name="Jiao J.Y."/>
            <person name="Muok A.R."/>
            <person name="Liu L."/>
            <person name="Xian W.D."/>
            <person name="Zhi X.Y."/>
            <person name="Li M.M."/>
            <person name="Silva L.P."/>
            <person name="Bowen B.P."/>
            <person name="Louie K."/>
            <person name="Briegel A."/>
            <person name="Pett-Ridge J."/>
            <person name="Weber P.K."/>
            <person name="Tocheva E.I."/>
            <person name="Woyke T."/>
            <person name="Northen T.R."/>
            <person name="Mayali X."/>
            <person name="Li W.J."/>
            <person name="Hedlund B.P."/>
        </authorList>
    </citation>
    <scope>NUCLEOTIDE SEQUENCE [LARGE SCALE GENOMIC DNA]</scope>
    <source>
        <strain evidence="1 2">YIM 72310</strain>
    </source>
</reference>